<reference evidence="2 4" key="1">
    <citation type="submission" date="2018-02" db="EMBL/GenBank/DDBJ databases">
        <title>Fusarium culmorum secondary metabolites in fungal-bacterial-plant interactions.</title>
        <authorList>
            <person name="Schmidt R."/>
        </authorList>
    </citation>
    <scope>NUCLEOTIDE SEQUENCE [LARGE SCALE GENOMIC DNA]</scope>
    <source>
        <strain evidence="2 4">PV</strain>
    </source>
</reference>
<dbReference type="OrthoDB" id="5097134at2759"/>
<dbReference type="EMBL" id="CP064747">
    <property type="protein sequence ID" value="QPC58654.1"/>
    <property type="molecule type" value="Genomic_DNA"/>
</dbReference>
<dbReference type="EMBL" id="PVEM01000012">
    <property type="protein sequence ID" value="PTD04415.1"/>
    <property type="molecule type" value="Genomic_DNA"/>
</dbReference>
<evidence type="ECO:0000256" key="1">
    <source>
        <dbReference type="SAM" id="Coils"/>
    </source>
</evidence>
<sequence length="153" mass="17458">MATPQLGEILANLTPPSVPYGVAATVRVVAQTIHRAQPLKEQYGKLKETYSKLEEENRKLVSDTTGLVEIKLRLNNNRGIMVKTRLLMRDNLRMRRTLRRLKLATCATLSSERQAYEVEKTMRMHRMVLGQLDRPLCRGRLCTGEDDLLGPKN</sequence>
<reference evidence="3" key="2">
    <citation type="submission" date="2020-11" db="EMBL/GenBank/DDBJ databases">
        <title>The chromosome-scale genome resource for two endophytic Fusarium species: F. culmorum and F. pseudograminearum.</title>
        <authorList>
            <person name="Yuan Z."/>
        </authorList>
    </citation>
    <scope>NUCLEOTIDE SEQUENCE</scope>
    <source>
        <strain evidence="3">Class2-1B</strain>
    </source>
</reference>
<keyword evidence="1" id="KW-0175">Coiled coil</keyword>
<keyword evidence="4" id="KW-1185">Reference proteome</keyword>
<protein>
    <submittedName>
        <fullName evidence="2">Uncharacterized protein</fullName>
    </submittedName>
</protein>
<evidence type="ECO:0000313" key="3">
    <source>
        <dbReference type="EMBL" id="QPC58654.1"/>
    </source>
</evidence>
<evidence type="ECO:0000313" key="2">
    <source>
        <dbReference type="EMBL" id="PTD04415.1"/>
    </source>
</evidence>
<gene>
    <name evidence="2" type="ORF">FCULG_00002527</name>
    <name evidence="3" type="ORF">HYE67_000885</name>
</gene>
<name>A0A2T4GLL5_FUSCU</name>
<proteinExistence type="predicted"/>
<evidence type="ECO:0000313" key="4">
    <source>
        <dbReference type="Proteomes" id="UP000241587"/>
    </source>
</evidence>
<feature type="coiled-coil region" evidence="1">
    <location>
        <begin position="36"/>
        <end position="63"/>
    </location>
</feature>
<dbReference type="Proteomes" id="UP000663297">
    <property type="component" value="Chromosome 1"/>
</dbReference>
<dbReference type="Proteomes" id="UP000241587">
    <property type="component" value="Unassembled WGS sequence"/>
</dbReference>
<accession>A0A2T4GLL5</accession>
<dbReference type="AlphaFoldDB" id="A0A2T4GLL5"/>
<organism evidence="2 4">
    <name type="scientific">Fusarium culmorum</name>
    <dbReference type="NCBI Taxonomy" id="5516"/>
    <lineage>
        <taxon>Eukaryota</taxon>
        <taxon>Fungi</taxon>
        <taxon>Dikarya</taxon>
        <taxon>Ascomycota</taxon>
        <taxon>Pezizomycotina</taxon>
        <taxon>Sordariomycetes</taxon>
        <taxon>Hypocreomycetidae</taxon>
        <taxon>Hypocreales</taxon>
        <taxon>Nectriaceae</taxon>
        <taxon>Fusarium</taxon>
    </lineage>
</organism>